<comment type="caution">
    <text evidence="1">The sequence shown here is derived from an EMBL/GenBank/DDBJ whole genome shotgun (WGS) entry which is preliminary data.</text>
</comment>
<sequence>MKPKIEIVANMLLRQEKEILKNAINNMDGWDVDSSRLGLVKWLYEVYNDKRAINTEYFKDHFVLNNYKKTIYPDFFKFCPEVSDVFKLIGDKIVFNPLLSREEINELMKYVGTRYKPNILFKGPQRD</sequence>
<dbReference type="Proteomes" id="UP001500353">
    <property type="component" value="Unassembled WGS sequence"/>
</dbReference>
<gene>
    <name evidence="1" type="ORF">GCM10023210_27700</name>
</gene>
<name>A0ABP9MG60_9FLAO</name>
<reference evidence="2" key="1">
    <citation type="journal article" date="2019" name="Int. J. Syst. Evol. Microbiol.">
        <title>The Global Catalogue of Microorganisms (GCM) 10K type strain sequencing project: providing services to taxonomists for standard genome sequencing and annotation.</title>
        <authorList>
            <consortium name="The Broad Institute Genomics Platform"/>
            <consortium name="The Broad Institute Genome Sequencing Center for Infectious Disease"/>
            <person name="Wu L."/>
            <person name="Ma J."/>
        </authorList>
    </citation>
    <scope>NUCLEOTIDE SEQUENCE [LARGE SCALE GENOMIC DNA]</scope>
    <source>
        <strain evidence="2">JCM 18019</strain>
    </source>
</reference>
<evidence type="ECO:0000313" key="2">
    <source>
        <dbReference type="Proteomes" id="UP001500353"/>
    </source>
</evidence>
<evidence type="ECO:0000313" key="1">
    <source>
        <dbReference type="EMBL" id="GAA5095232.1"/>
    </source>
</evidence>
<keyword evidence="2" id="KW-1185">Reference proteome</keyword>
<proteinExistence type="predicted"/>
<protein>
    <submittedName>
        <fullName evidence="1">Uncharacterized protein</fullName>
    </submittedName>
</protein>
<organism evidence="1 2">
    <name type="scientific">Chryseobacterium ginsengisoli</name>
    <dbReference type="NCBI Taxonomy" id="363853"/>
    <lineage>
        <taxon>Bacteria</taxon>
        <taxon>Pseudomonadati</taxon>
        <taxon>Bacteroidota</taxon>
        <taxon>Flavobacteriia</taxon>
        <taxon>Flavobacteriales</taxon>
        <taxon>Weeksellaceae</taxon>
        <taxon>Chryseobacterium group</taxon>
        <taxon>Chryseobacterium</taxon>
    </lineage>
</organism>
<dbReference type="RefSeq" id="WP_345205127.1">
    <property type="nucleotide sequence ID" value="NZ_BAABHX010000004.1"/>
</dbReference>
<accession>A0ABP9MG60</accession>
<dbReference type="EMBL" id="BAABHX010000004">
    <property type="protein sequence ID" value="GAA5095232.1"/>
    <property type="molecule type" value="Genomic_DNA"/>
</dbReference>